<dbReference type="SUPFAM" id="SSF53335">
    <property type="entry name" value="S-adenosyl-L-methionine-dependent methyltransferases"/>
    <property type="match status" value="1"/>
</dbReference>
<evidence type="ECO:0000256" key="2">
    <source>
        <dbReference type="ARBA" id="ARBA00022679"/>
    </source>
</evidence>
<dbReference type="PANTHER" id="PTHR43167">
    <property type="entry name" value="PUTATIVE (AFU_ORTHOLOGUE AFUA_6G01830)-RELATED"/>
    <property type="match status" value="1"/>
</dbReference>
<comment type="caution">
    <text evidence="4">The sequence shown here is derived from an EMBL/GenBank/DDBJ whole genome shotgun (WGS) entry which is preliminary data.</text>
</comment>
<organism evidence="4 5">
    <name type="scientific">Oceanimonas doudoroffii</name>
    <dbReference type="NCBI Taxonomy" id="84158"/>
    <lineage>
        <taxon>Bacteria</taxon>
        <taxon>Pseudomonadati</taxon>
        <taxon>Pseudomonadota</taxon>
        <taxon>Gammaproteobacteria</taxon>
        <taxon>Aeromonadales</taxon>
        <taxon>Aeromonadaceae</taxon>
        <taxon>Oceanimonas</taxon>
    </lineage>
</organism>
<keyword evidence="3" id="KW-0949">S-adenosyl-L-methionine</keyword>
<dbReference type="EMBL" id="NBIM01000001">
    <property type="protein sequence ID" value="OXY82879.1"/>
    <property type="molecule type" value="Genomic_DNA"/>
</dbReference>
<dbReference type="PROSITE" id="PS51682">
    <property type="entry name" value="SAM_OMT_I"/>
    <property type="match status" value="1"/>
</dbReference>
<evidence type="ECO:0000313" key="5">
    <source>
        <dbReference type="Proteomes" id="UP000242757"/>
    </source>
</evidence>
<dbReference type="CDD" id="cd02440">
    <property type="entry name" value="AdoMet_MTases"/>
    <property type="match status" value="1"/>
</dbReference>
<dbReference type="RefSeq" id="WP_094199657.1">
    <property type="nucleotide sequence ID" value="NZ_NBIM01000001.1"/>
</dbReference>
<dbReference type="InterPro" id="IPR002935">
    <property type="entry name" value="SAM_O-MeTrfase"/>
</dbReference>
<dbReference type="GO" id="GO:0032259">
    <property type="term" value="P:methylation"/>
    <property type="evidence" value="ECO:0007669"/>
    <property type="project" value="UniProtKB-KW"/>
</dbReference>
<dbReference type="GO" id="GO:0008171">
    <property type="term" value="F:O-methyltransferase activity"/>
    <property type="evidence" value="ECO:0007669"/>
    <property type="project" value="InterPro"/>
</dbReference>
<keyword evidence="1 4" id="KW-0489">Methyltransferase</keyword>
<dbReference type="AlphaFoldDB" id="A0A233RHL5"/>
<protein>
    <submittedName>
        <fullName evidence="4">Methyltransferase</fullName>
    </submittedName>
</protein>
<evidence type="ECO:0000256" key="1">
    <source>
        <dbReference type="ARBA" id="ARBA00022603"/>
    </source>
</evidence>
<dbReference type="Pfam" id="PF01596">
    <property type="entry name" value="Methyltransf_3"/>
    <property type="match status" value="1"/>
</dbReference>
<evidence type="ECO:0000256" key="3">
    <source>
        <dbReference type="ARBA" id="ARBA00022691"/>
    </source>
</evidence>
<sequence>MTFKTVMEELERHGAANDLRQSDKARKYLNITRDTGEFLSVLVKATGASRVLEIGTSNGYSTMWLASALPEHGKVYTIESNPEKVAEAAVNFERVNLSDRIVQIQGDVGDVLPGVPANLDFIFLDADRKTYLALAESLFGLLKNGGLLVCDNAVSHRDELRAFTDWITMQNNLSLSLVPVGKGELLVYKGSR</sequence>
<accession>A0A233RHL5</accession>
<dbReference type="OrthoDB" id="9799672at2"/>
<dbReference type="PANTHER" id="PTHR43167:SF1">
    <property type="entry name" value="PUTATIVE (AFU_ORTHOLOGUE AFUA_6G01830)-RELATED"/>
    <property type="match status" value="1"/>
</dbReference>
<dbReference type="Gene3D" id="3.40.50.150">
    <property type="entry name" value="Vaccinia Virus protein VP39"/>
    <property type="match status" value="1"/>
</dbReference>
<evidence type="ECO:0000313" key="4">
    <source>
        <dbReference type="EMBL" id="OXY82879.1"/>
    </source>
</evidence>
<proteinExistence type="predicted"/>
<dbReference type="InterPro" id="IPR029063">
    <property type="entry name" value="SAM-dependent_MTases_sf"/>
</dbReference>
<keyword evidence="5" id="KW-1185">Reference proteome</keyword>
<keyword evidence="2 4" id="KW-0808">Transferase</keyword>
<dbReference type="Proteomes" id="UP000242757">
    <property type="component" value="Unassembled WGS sequence"/>
</dbReference>
<gene>
    <name evidence="4" type="ORF">B6S08_05070</name>
</gene>
<name>A0A233RHL5_9GAMM</name>
<reference evidence="4 5" key="1">
    <citation type="submission" date="2017-08" db="EMBL/GenBank/DDBJ databases">
        <title>A Genome Sequence of Oceanimonas doudoroffii ATCC 27123T.</title>
        <authorList>
            <person name="Brennan M.A."/>
            <person name="Maclea K.S."/>
            <person name="Mcclelland W.D."/>
            <person name="Trachtenberg A.M."/>
        </authorList>
    </citation>
    <scope>NUCLEOTIDE SEQUENCE [LARGE SCALE GENOMIC DNA]</scope>
    <source>
        <strain evidence="4 5">ATCC 27123</strain>
    </source>
</reference>